<dbReference type="STRING" id="1120996.SAMN02746066_03288"/>
<evidence type="ECO:0000259" key="2">
    <source>
        <dbReference type="Pfam" id="PF00535"/>
    </source>
</evidence>
<dbReference type="SUPFAM" id="SSF53448">
    <property type="entry name" value="Nucleotide-diphospho-sugar transferases"/>
    <property type="match status" value="1"/>
</dbReference>
<dbReference type="AlphaFoldDB" id="A0A1M7LLD0"/>
<keyword evidence="4" id="KW-1185">Reference proteome</keyword>
<reference evidence="3 4" key="1">
    <citation type="submission" date="2016-11" db="EMBL/GenBank/DDBJ databases">
        <authorList>
            <person name="Jaros S."/>
            <person name="Januszkiewicz K."/>
            <person name="Wedrychowicz H."/>
        </authorList>
    </citation>
    <scope>NUCLEOTIDE SEQUENCE [LARGE SCALE GENOMIC DNA]</scope>
    <source>
        <strain evidence="3 4">DSM 15930</strain>
    </source>
</reference>
<dbReference type="InterPro" id="IPR050834">
    <property type="entry name" value="Glycosyltransf_2"/>
</dbReference>
<name>A0A1M7LLD0_9FIRM</name>
<dbReference type="InterPro" id="IPR001173">
    <property type="entry name" value="Glyco_trans_2-like"/>
</dbReference>
<sequence length="304" mass="35653">MAAYNGEKYIKQQIESIMKNTYENIHLTIYDDTKEAQTTAAMTDILRLMTEKYGEKLTYKKNEQNKGCTRNFLEGLQASDAEYTMFSDQDDYWNKDKVERTLEKMNEMENKYGKDTPLVVFTDAIVVDSTLNLIHFSFHRSNHLNTKRVDLAHLLMENKLIGCTMMMNKALKNKIIAIPKNARVHDWWVALVAAAFGKVGYLEDSTILYRQHEDNVIGNQEYGSYIKKRLASLQSQREVIYSNMKQAEEFLEIYNMLLTKEQKSLIGRFANLNKRNWFYRRYAMYRYGYKKSGVPRNLGLLLVL</sequence>
<dbReference type="PANTHER" id="PTHR43685:SF11">
    <property type="entry name" value="GLYCOSYLTRANSFERASE TAGX-RELATED"/>
    <property type="match status" value="1"/>
</dbReference>
<dbReference type="Gene3D" id="3.90.550.10">
    <property type="entry name" value="Spore Coat Polysaccharide Biosynthesis Protein SpsA, Chain A"/>
    <property type="match status" value="1"/>
</dbReference>
<comment type="similarity">
    <text evidence="1">Belongs to the glycosyltransferase 2 family.</text>
</comment>
<dbReference type="Pfam" id="PF00535">
    <property type="entry name" value="Glycos_transf_2"/>
    <property type="match status" value="1"/>
</dbReference>
<feature type="domain" description="Glycosyltransferase 2-like" evidence="2">
    <location>
        <begin position="1"/>
        <end position="108"/>
    </location>
</feature>
<dbReference type="InterPro" id="IPR029044">
    <property type="entry name" value="Nucleotide-diphossugar_trans"/>
</dbReference>
<keyword evidence="3" id="KW-0808">Transferase</keyword>
<dbReference type="EMBL" id="FRCP01000017">
    <property type="protein sequence ID" value="SHM78946.1"/>
    <property type="molecule type" value="Genomic_DNA"/>
</dbReference>
<dbReference type="GO" id="GO:0016740">
    <property type="term" value="F:transferase activity"/>
    <property type="evidence" value="ECO:0007669"/>
    <property type="project" value="UniProtKB-KW"/>
</dbReference>
<dbReference type="CDD" id="cd04196">
    <property type="entry name" value="GT_2_like_d"/>
    <property type="match status" value="1"/>
</dbReference>
<gene>
    <name evidence="3" type="ORF">SAMN02746066_03288</name>
</gene>
<evidence type="ECO:0000313" key="3">
    <source>
        <dbReference type="EMBL" id="SHM78946.1"/>
    </source>
</evidence>
<organism evidence="3 4">
    <name type="scientific">Anaerosporobacter mobilis DSM 15930</name>
    <dbReference type="NCBI Taxonomy" id="1120996"/>
    <lineage>
        <taxon>Bacteria</taxon>
        <taxon>Bacillati</taxon>
        <taxon>Bacillota</taxon>
        <taxon>Clostridia</taxon>
        <taxon>Lachnospirales</taxon>
        <taxon>Lachnospiraceae</taxon>
        <taxon>Anaerosporobacter</taxon>
    </lineage>
</organism>
<proteinExistence type="inferred from homology"/>
<dbReference type="Proteomes" id="UP000184038">
    <property type="component" value="Unassembled WGS sequence"/>
</dbReference>
<dbReference type="PANTHER" id="PTHR43685">
    <property type="entry name" value="GLYCOSYLTRANSFERASE"/>
    <property type="match status" value="1"/>
</dbReference>
<evidence type="ECO:0000313" key="4">
    <source>
        <dbReference type="Proteomes" id="UP000184038"/>
    </source>
</evidence>
<accession>A0A1M7LLD0</accession>
<protein>
    <submittedName>
        <fullName evidence="3">Glycosyl transferase family 2</fullName>
    </submittedName>
</protein>
<evidence type="ECO:0000256" key="1">
    <source>
        <dbReference type="ARBA" id="ARBA00006739"/>
    </source>
</evidence>